<comment type="pathway">
    <text evidence="10">Membrane lipid metabolism; glycerophospholipid metabolism.</text>
</comment>
<keyword evidence="4 10" id="KW-0460">Magnesium</keyword>
<keyword evidence="1 10" id="KW-0444">Lipid biosynthesis</keyword>
<keyword evidence="2 10" id="KW-0808">Transferase</keyword>
<comment type="caution">
    <text evidence="10">Lacks conserved residue(s) required for the propagation of feature annotation.</text>
</comment>
<dbReference type="GO" id="GO:0046474">
    <property type="term" value="P:glycerophospholipid biosynthetic process"/>
    <property type="evidence" value="ECO:0007669"/>
    <property type="project" value="UniProtKB-UniRule"/>
</dbReference>
<dbReference type="HAMAP" id="MF_00112">
    <property type="entry name" value="GGGP_HepGP_synthase"/>
    <property type="match status" value="1"/>
</dbReference>
<comment type="function">
    <text evidence="10">Prenyltransferase that catalyzes in vivo the transfer of the heptaprenyl moiety of heptaprenyl pyrophosphate (HepPP; 35 carbon atoms) to the C3 hydroxyl of sn-glycerol-1-phosphate (G1P), producing heptaprenylglyceryl phosphate (HepGP). This reaction is an ether-bond-formation step in the biosynthesis of archaea-type G1P-based membrane lipids found in Bacillales.</text>
</comment>
<organism evidence="11 12">
    <name type="scientific">Lysinibacillus alkalisoli</name>
    <dbReference type="NCBI Taxonomy" id="1911548"/>
    <lineage>
        <taxon>Bacteria</taxon>
        <taxon>Bacillati</taxon>
        <taxon>Bacillota</taxon>
        <taxon>Bacilli</taxon>
        <taxon>Bacillales</taxon>
        <taxon>Bacillaceae</taxon>
        <taxon>Lysinibacillus</taxon>
    </lineage>
</organism>
<feature type="binding site" evidence="10">
    <location>
        <begin position="160"/>
        <end position="165"/>
    </location>
    <ligand>
        <name>sn-glycerol 1-phosphate</name>
        <dbReference type="ChEBI" id="CHEBI:57685"/>
    </ligand>
</feature>
<dbReference type="GO" id="GO:0000287">
    <property type="term" value="F:magnesium ion binding"/>
    <property type="evidence" value="ECO:0007669"/>
    <property type="project" value="UniProtKB-UniRule"/>
</dbReference>
<feature type="binding site" evidence="10">
    <location>
        <begin position="210"/>
        <end position="211"/>
    </location>
    <ligand>
        <name>sn-glycerol 1-phosphate</name>
        <dbReference type="ChEBI" id="CHEBI:57685"/>
    </ligand>
</feature>
<evidence type="ECO:0000256" key="7">
    <source>
        <dbReference type="ARBA" id="ARBA00023264"/>
    </source>
</evidence>
<comment type="similarity">
    <text evidence="10">Belongs to the GGGP/HepGP synthase family. Group I subfamily.</text>
</comment>
<dbReference type="EMBL" id="BMJT01000013">
    <property type="protein sequence ID" value="GGG32538.1"/>
    <property type="molecule type" value="Genomic_DNA"/>
</dbReference>
<keyword evidence="6 10" id="KW-0594">Phospholipid biosynthesis</keyword>
<evidence type="ECO:0000256" key="2">
    <source>
        <dbReference type="ARBA" id="ARBA00022679"/>
    </source>
</evidence>
<keyword evidence="3 10" id="KW-0479">Metal-binding</keyword>
<evidence type="ECO:0000256" key="5">
    <source>
        <dbReference type="ARBA" id="ARBA00023098"/>
    </source>
</evidence>
<proteinExistence type="inferred from homology"/>
<comment type="caution">
    <text evidence="11">The sequence shown here is derived from an EMBL/GenBank/DDBJ whole genome shotgun (WGS) entry which is preliminary data.</text>
</comment>
<keyword evidence="5 10" id="KW-0443">Lipid metabolism</keyword>
<dbReference type="InterPro" id="IPR038597">
    <property type="entry name" value="GGGP/HepGP_synthase_sf"/>
</dbReference>
<reference evidence="11" key="2">
    <citation type="submission" date="2020-09" db="EMBL/GenBank/DDBJ databases">
        <authorList>
            <person name="Sun Q."/>
            <person name="Zhou Y."/>
        </authorList>
    </citation>
    <scope>NUCLEOTIDE SEQUENCE</scope>
    <source>
        <strain evidence="11">CGMCC 1.15760</strain>
    </source>
</reference>
<dbReference type="InterPro" id="IPR039074">
    <property type="entry name" value="GGGP/HepGP_synthase_I"/>
</dbReference>
<keyword evidence="12" id="KW-1185">Reference proteome</keyword>
<dbReference type="InterPro" id="IPR008205">
    <property type="entry name" value="GGGP_HepGP_synthase"/>
</dbReference>
<evidence type="ECO:0000256" key="6">
    <source>
        <dbReference type="ARBA" id="ARBA00023209"/>
    </source>
</evidence>
<comment type="cofactor">
    <cofactor evidence="10">
        <name>Mg(2+)</name>
        <dbReference type="ChEBI" id="CHEBI:18420"/>
    </cofactor>
</comment>
<dbReference type="CDD" id="cd02812">
    <property type="entry name" value="PcrB_like"/>
    <property type="match status" value="1"/>
</dbReference>
<evidence type="ECO:0000256" key="10">
    <source>
        <dbReference type="HAMAP-Rule" id="MF_00112"/>
    </source>
</evidence>
<dbReference type="GO" id="GO:0120536">
    <property type="term" value="F:heptaprenylglyceryl phosphate synthase activity"/>
    <property type="evidence" value="ECO:0007669"/>
    <property type="project" value="UniProtKB-ARBA"/>
</dbReference>
<dbReference type="Proteomes" id="UP000616608">
    <property type="component" value="Unassembled WGS sequence"/>
</dbReference>
<evidence type="ECO:0000256" key="3">
    <source>
        <dbReference type="ARBA" id="ARBA00022723"/>
    </source>
</evidence>
<evidence type="ECO:0000256" key="4">
    <source>
        <dbReference type="ARBA" id="ARBA00022842"/>
    </source>
</evidence>
<evidence type="ECO:0000256" key="1">
    <source>
        <dbReference type="ARBA" id="ARBA00022516"/>
    </source>
</evidence>
<feature type="binding site" evidence="10">
    <location>
        <position position="15"/>
    </location>
    <ligand>
        <name>Mg(2+)</name>
        <dbReference type="ChEBI" id="CHEBI:18420"/>
    </ligand>
</feature>
<dbReference type="PANTHER" id="PTHR40029:SF2">
    <property type="entry name" value="HEPTAPRENYLGLYCERYL PHOSPHATE SYNTHASE"/>
    <property type="match status" value="1"/>
</dbReference>
<dbReference type="FunFam" id="3.20.20.390:FF:000001">
    <property type="entry name" value="Heptaprenylglyceryl phosphate synthase"/>
    <property type="match status" value="1"/>
</dbReference>
<feature type="binding site" evidence="10">
    <location>
        <position position="41"/>
    </location>
    <ligand>
        <name>Mg(2+)</name>
        <dbReference type="ChEBI" id="CHEBI:18420"/>
    </ligand>
</feature>
<dbReference type="Pfam" id="PF01884">
    <property type="entry name" value="PcrB"/>
    <property type="match status" value="1"/>
</dbReference>
<evidence type="ECO:0000256" key="9">
    <source>
        <dbReference type="ARBA" id="ARBA00066888"/>
    </source>
</evidence>
<dbReference type="NCBIfam" id="NF003199">
    <property type="entry name" value="PRK04169.1-3"/>
    <property type="match status" value="1"/>
</dbReference>
<keyword evidence="7 10" id="KW-1208">Phospholipid metabolism</keyword>
<evidence type="ECO:0000256" key="8">
    <source>
        <dbReference type="ARBA" id="ARBA00048318"/>
    </source>
</evidence>
<dbReference type="PANTHER" id="PTHR40029">
    <property type="match status" value="1"/>
</dbReference>
<sequence>MEFDYKKWRHVFKLDPAKEITEEALEKICESGTDAILVGGSDNITLDNVLELLVRIRRYAVPTTLEISTLESITPGFDSYGIPTILNSDNPMWFKNLHHAAIKEHGDIMIWDELIAEGYCVLNPNCKVAQLTEANTDLDIEDVRAYARMAEHFLTLPIFYLEYSGMYGDVDIVRAAKEVLNHTQLFYGGGITTAEQAEEMAQVADTIVVGNVIYDNIEKALATVQAVKNTI</sequence>
<dbReference type="SUPFAM" id="SSF51395">
    <property type="entry name" value="FMN-linked oxidoreductases"/>
    <property type="match status" value="1"/>
</dbReference>
<feature type="binding site" evidence="10">
    <location>
        <position position="13"/>
    </location>
    <ligand>
        <name>sn-glycerol 1-phosphate</name>
        <dbReference type="ChEBI" id="CHEBI:57685"/>
    </ligand>
</feature>
<evidence type="ECO:0000313" key="11">
    <source>
        <dbReference type="EMBL" id="GGG32538.1"/>
    </source>
</evidence>
<protein>
    <recommendedName>
        <fullName evidence="9 10">Heptaprenylglyceryl phosphate synthase</fullName>
        <shortName evidence="10">HepGP synthase</shortName>
        <ecNumber evidence="9 10">2.5.1.n9</ecNumber>
    </recommendedName>
    <alternativeName>
        <fullName evidence="10">Glycerol-1-phosphate heptaprenyltransferase</fullName>
    </alternativeName>
</protein>
<dbReference type="RefSeq" id="WP_188615791.1">
    <property type="nucleotide sequence ID" value="NZ_BMJT01000013.1"/>
</dbReference>
<dbReference type="AlphaFoldDB" id="A0A917GAC6"/>
<gene>
    <name evidence="10 11" type="primary">pcrB</name>
    <name evidence="11" type="ORF">GCM10007425_28990</name>
</gene>
<dbReference type="Gene3D" id="3.20.20.390">
    <property type="entry name" value="FMN-linked oxidoreductases"/>
    <property type="match status" value="1"/>
</dbReference>
<name>A0A917GAC6_9BACI</name>
<comment type="catalytic activity">
    <reaction evidence="8 10">
        <text>sn-glycerol 1-phosphate + all-trans-heptaprenyl diphosphate = 3-heptaprenyl-sn-glycero-1-phosphate + diphosphate</text>
        <dbReference type="Rhea" id="RHEA:33495"/>
        <dbReference type="ChEBI" id="CHEBI:33019"/>
        <dbReference type="ChEBI" id="CHEBI:57685"/>
        <dbReference type="ChEBI" id="CHEBI:58206"/>
        <dbReference type="ChEBI" id="CHEBI:64781"/>
        <dbReference type="EC" id="2.5.1.n9"/>
    </reaction>
</comment>
<comment type="subunit">
    <text evidence="10">Homodimer.</text>
</comment>
<dbReference type="NCBIfam" id="TIGR01768">
    <property type="entry name" value="GGGP-family"/>
    <property type="match status" value="1"/>
</dbReference>
<dbReference type="NCBIfam" id="NF003197">
    <property type="entry name" value="PRK04169.1-1"/>
    <property type="match status" value="1"/>
</dbReference>
<dbReference type="EC" id="2.5.1.n9" evidence="9 10"/>
<evidence type="ECO:0000313" key="12">
    <source>
        <dbReference type="Proteomes" id="UP000616608"/>
    </source>
</evidence>
<reference evidence="11" key="1">
    <citation type="journal article" date="2014" name="Int. J. Syst. Evol. Microbiol.">
        <title>Complete genome sequence of Corynebacterium casei LMG S-19264T (=DSM 44701T), isolated from a smear-ripened cheese.</title>
        <authorList>
            <consortium name="US DOE Joint Genome Institute (JGI-PGF)"/>
            <person name="Walter F."/>
            <person name="Albersmeier A."/>
            <person name="Kalinowski J."/>
            <person name="Ruckert C."/>
        </authorList>
    </citation>
    <scope>NUCLEOTIDE SEQUENCE</scope>
    <source>
        <strain evidence="11">CGMCC 1.15760</strain>
    </source>
</reference>
<accession>A0A917GAC6</accession>
<feature type="binding site" evidence="10">
    <location>
        <position position="190"/>
    </location>
    <ligand>
        <name>sn-glycerol 1-phosphate</name>
        <dbReference type="ChEBI" id="CHEBI:57685"/>
    </ligand>
</feature>